<evidence type="ECO:0000313" key="2">
    <source>
        <dbReference type="Proteomes" id="UP001497453"/>
    </source>
</evidence>
<proteinExistence type="predicted"/>
<keyword evidence="2" id="KW-1185">Reference proteome</keyword>
<reference evidence="2" key="1">
    <citation type="submission" date="2024-04" db="EMBL/GenBank/DDBJ databases">
        <authorList>
            <person name="Shaw F."/>
            <person name="Minotto A."/>
        </authorList>
    </citation>
    <scope>NUCLEOTIDE SEQUENCE [LARGE SCALE GENOMIC DNA]</scope>
</reference>
<dbReference type="Proteomes" id="UP001497453">
    <property type="component" value="Chromosome 3"/>
</dbReference>
<evidence type="ECO:0000313" key="1">
    <source>
        <dbReference type="EMBL" id="CAL1705762.1"/>
    </source>
</evidence>
<organism evidence="1 2">
    <name type="scientific">Somion occarium</name>
    <dbReference type="NCBI Taxonomy" id="3059160"/>
    <lineage>
        <taxon>Eukaryota</taxon>
        <taxon>Fungi</taxon>
        <taxon>Dikarya</taxon>
        <taxon>Basidiomycota</taxon>
        <taxon>Agaricomycotina</taxon>
        <taxon>Agaricomycetes</taxon>
        <taxon>Polyporales</taxon>
        <taxon>Cerrenaceae</taxon>
        <taxon>Somion</taxon>
    </lineage>
</organism>
<dbReference type="EMBL" id="OZ037946">
    <property type="protein sequence ID" value="CAL1705762.1"/>
    <property type="molecule type" value="Genomic_DNA"/>
</dbReference>
<accession>A0ABP1DGK0</accession>
<sequence length="248" mass="29147">MQLDLDQIDSPFSRTTNLSYTSTFSPFHCIARMASEPQYVVIPRPLFYEGISLHNPRPNVGSSDRVELYGYSLSEKWLEDYTDERDLHWQRFRRPYSSDLEAKQRAAIAHIRRKVLAGLGKVYGVYIPNILPSHRVSYPPVGSTLRSVREIETGDPERERHSIMLYFATNEDSRCIRRSMNMRVVKAFQKALGCPNLEPRWISEGLLKRYKNDLAEWSPYHPTQWPDGGLNDDQRFYYRSLPERVRWE</sequence>
<protein>
    <submittedName>
        <fullName evidence="1">Uncharacterized protein</fullName>
    </submittedName>
</protein>
<gene>
    <name evidence="1" type="ORF">GFSPODELE1_LOCUS5571</name>
</gene>
<name>A0ABP1DGK0_9APHY</name>